<proteinExistence type="predicted"/>
<dbReference type="AlphaFoldDB" id="A8SDE4"/>
<organism evidence="1 2">
    <name type="scientific">Faecalibacterium prausnitzii M21/2</name>
    <dbReference type="NCBI Taxonomy" id="411485"/>
    <lineage>
        <taxon>Bacteria</taxon>
        <taxon>Bacillati</taxon>
        <taxon>Bacillota</taxon>
        <taxon>Clostridia</taxon>
        <taxon>Eubacteriales</taxon>
        <taxon>Oscillospiraceae</taxon>
        <taxon>Faecalibacterium</taxon>
    </lineage>
</organism>
<dbReference type="Proteomes" id="UP000005945">
    <property type="component" value="Unassembled WGS sequence"/>
</dbReference>
<accession>A8SDE4</accession>
<gene>
    <name evidence="1" type="ORF">FAEPRAM212_02197</name>
</gene>
<sequence>MFISYDCKLIQKHKFQNILNVKWNIFAFSLTHYCKSIIIVT</sequence>
<dbReference type="EMBL" id="ABED02000028">
    <property type="protein sequence ID" value="EDP20871.1"/>
    <property type="molecule type" value="Genomic_DNA"/>
</dbReference>
<dbReference type="HOGENOM" id="CLU_3270350_0_0_9"/>
<reference evidence="1 2" key="1">
    <citation type="submission" date="2007-09" db="EMBL/GenBank/DDBJ databases">
        <title>Draft genome sequence of Faecalibacterium prausnitzii M21/2.</title>
        <authorList>
            <person name="Sudarsanam P."/>
            <person name="Ley R."/>
            <person name="Guruge J."/>
            <person name="Turnbaugh P.J."/>
            <person name="Mahowald M."/>
            <person name="Liep D."/>
            <person name="Gordon J."/>
        </authorList>
    </citation>
    <scope>NUCLEOTIDE SEQUENCE [LARGE SCALE GENOMIC DNA]</scope>
    <source>
        <strain evidence="1 2">M21/2</strain>
    </source>
</reference>
<evidence type="ECO:0000313" key="1">
    <source>
        <dbReference type="EMBL" id="EDP20871.1"/>
    </source>
</evidence>
<evidence type="ECO:0000313" key="2">
    <source>
        <dbReference type="Proteomes" id="UP000005945"/>
    </source>
</evidence>
<protein>
    <submittedName>
        <fullName evidence="1">Uncharacterized protein</fullName>
    </submittedName>
</protein>
<name>A8SDE4_9FIRM</name>
<comment type="caution">
    <text evidence="1">The sequence shown here is derived from an EMBL/GenBank/DDBJ whole genome shotgun (WGS) entry which is preliminary data.</text>
</comment>
<reference evidence="1 2" key="2">
    <citation type="submission" date="2007-09" db="EMBL/GenBank/DDBJ databases">
        <authorList>
            <person name="Fulton L."/>
            <person name="Clifton S."/>
            <person name="Fulton B."/>
            <person name="Xu J."/>
            <person name="Minx P."/>
            <person name="Pepin K.H."/>
            <person name="Johnson M."/>
            <person name="Thiruvilangam P."/>
            <person name="Bhonagiri V."/>
            <person name="Nash W.E."/>
            <person name="Mardis E.R."/>
            <person name="Wilson R.K."/>
        </authorList>
    </citation>
    <scope>NUCLEOTIDE SEQUENCE [LARGE SCALE GENOMIC DNA]</scope>
    <source>
        <strain evidence="1 2">M21/2</strain>
    </source>
</reference>